<dbReference type="GO" id="GO:0005886">
    <property type="term" value="C:plasma membrane"/>
    <property type="evidence" value="ECO:0007669"/>
    <property type="project" value="UniProtKB-SubCell"/>
</dbReference>
<feature type="transmembrane region" description="Helical" evidence="10">
    <location>
        <begin position="174"/>
        <end position="194"/>
    </location>
</feature>
<keyword evidence="7 10" id="KW-1133">Transmembrane helix</keyword>
<feature type="transmembrane region" description="Helical" evidence="10">
    <location>
        <begin position="56"/>
        <end position="79"/>
    </location>
</feature>
<gene>
    <name evidence="11" type="ORF">E7272_03775</name>
</gene>
<evidence type="ECO:0000256" key="7">
    <source>
        <dbReference type="ARBA" id="ARBA00022989"/>
    </source>
</evidence>
<evidence type="ECO:0000256" key="9">
    <source>
        <dbReference type="ARBA" id="ARBA00023251"/>
    </source>
</evidence>
<dbReference type="GO" id="GO:0042910">
    <property type="term" value="F:xenobiotic transmembrane transporter activity"/>
    <property type="evidence" value="ECO:0007669"/>
    <property type="project" value="InterPro"/>
</dbReference>
<organism evidence="11 12">
    <name type="scientific">Pseudobutyrivibrio ruminis</name>
    <dbReference type="NCBI Taxonomy" id="46206"/>
    <lineage>
        <taxon>Bacteria</taxon>
        <taxon>Bacillati</taxon>
        <taxon>Bacillota</taxon>
        <taxon>Clostridia</taxon>
        <taxon>Lachnospirales</taxon>
        <taxon>Lachnospiraceae</taxon>
        <taxon>Pseudobutyrivibrio</taxon>
    </lineage>
</organism>
<feature type="transmembrane region" description="Helical" evidence="10">
    <location>
        <begin position="326"/>
        <end position="353"/>
    </location>
</feature>
<protein>
    <recommendedName>
        <fullName evidence="3">Multidrug export protein MepA</fullName>
    </recommendedName>
</protein>
<feature type="transmembrane region" description="Helical" evidence="10">
    <location>
        <begin position="365"/>
        <end position="383"/>
    </location>
</feature>
<dbReference type="AlphaFoldDB" id="A0A927U9U6"/>
<comment type="caution">
    <text evidence="11">The sequence shown here is derived from an EMBL/GenBank/DDBJ whole genome shotgun (WGS) entry which is preliminary data.</text>
</comment>
<keyword evidence="4" id="KW-0813">Transport</keyword>
<evidence type="ECO:0000256" key="4">
    <source>
        <dbReference type="ARBA" id="ARBA00022448"/>
    </source>
</evidence>
<reference evidence="11" key="1">
    <citation type="submission" date="2019-04" db="EMBL/GenBank/DDBJ databases">
        <title>Evolution of Biomass-Degrading Anaerobic Consortia Revealed by Metagenomics.</title>
        <authorList>
            <person name="Peng X."/>
        </authorList>
    </citation>
    <scope>NUCLEOTIDE SEQUENCE</scope>
    <source>
        <strain evidence="11">SIG311</strain>
    </source>
</reference>
<evidence type="ECO:0000256" key="10">
    <source>
        <dbReference type="SAM" id="Phobius"/>
    </source>
</evidence>
<evidence type="ECO:0000256" key="6">
    <source>
        <dbReference type="ARBA" id="ARBA00022692"/>
    </source>
</evidence>
<evidence type="ECO:0000256" key="3">
    <source>
        <dbReference type="ARBA" id="ARBA00022106"/>
    </source>
</evidence>
<feature type="transmembrane region" description="Helical" evidence="10">
    <location>
        <begin position="200"/>
        <end position="220"/>
    </location>
</feature>
<feature type="transmembrane region" description="Helical" evidence="10">
    <location>
        <begin position="395"/>
        <end position="419"/>
    </location>
</feature>
<dbReference type="Pfam" id="PF01554">
    <property type="entry name" value="MatE"/>
    <property type="match status" value="2"/>
</dbReference>
<dbReference type="GO" id="GO:0046677">
    <property type="term" value="P:response to antibiotic"/>
    <property type="evidence" value="ECO:0007669"/>
    <property type="project" value="UniProtKB-KW"/>
</dbReference>
<feature type="transmembrane region" description="Helical" evidence="10">
    <location>
        <begin position="20"/>
        <end position="44"/>
    </location>
</feature>
<evidence type="ECO:0000256" key="1">
    <source>
        <dbReference type="ARBA" id="ARBA00004651"/>
    </source>
</evidence>
<evidence type="ECO:0000256" key="2">
    <source>
        <dbReference type="ARBA" id="ARBA00008417"/>
    </source>
</evidence>
<evidence type="ECO:0000256" key="5">
    <source>
        <dbReference type="ARBA" id="ARBA00022475"/>
    </source>
</evidence>
<dbReference type="EMBL" id="SVER01000007">
    <property type="protein sequence ID" value="MBE5918943.1"/>
    <property type="molecule type" value="Genomic_DNA"/>
</dbReference>
<keyword evidence="8 10" id="KW-0472">Membrane</keyword>
<dbReference type="PANTHER" id="PTHR43549">
    <property type="entry name" value="MULTIDRUG RESISTANCE PROTEIN YPNP-RELATED"/>
    <property type="match status" value="1"/>
</dbReference>
<evidence type="ECO:0000313" key="12">
    <source>
        <dbReference type="Proteomes" id="UP000766246"/>
    </source>
</evidence>
<feature type="transmembrane region" description="Helical" evidence="10">
    <location>
        <begin position="283"/>
        <end position="306"/>
    </location>
</feature>
<comment type="similarity">
    <text evidence="2">Belongs to the multi antimicrobial extrusion (MATE) (TC 2.A.66.1) family. MepA subfamily.</text>
</comment>
<keyword evidence="6 10" id="KW-0812">Transmembrane</keyword>
<feature type="transmembrane region" description="Helical" evidence="10">
    <location>
        <begin position="143"/>
        <end position="162"/>
    </location>
</feature>
<dbReference type="GO" id="GO:0015297">
    <property type="term" value="F:antiporter activity"/>
    <property type="evidence" value="ECO:0007669"/>
    <property type="project" value="InterPro"/>
</dbReference>
<feature type="transmembrane region" description="Helical" evidence="10">
    <location>
        <begin position="425"/>
        <end position="444"/>
    </location>
</feature>
<keyword evidence="5" id="KW-1003">Cell membrane</keyword>
<dbReference type="InterPro" id="IPR045070">
    <property type="entry name" value="MATE_MepA-like"/>
</dbReference>
<comment type="subcellular location">
    <subcellularLocation>
        <location evidence="1">Cell membrane</location>
        <topology evidence="1">Multi-pass membrane protein</topology>
    </subcellularLocation>
</comment>
<name>A0A927U9U6_9FIRM</name>
<feature type="transmembrane region" description="Helical" evidence="10">
    <location>
        <begin position="241"/>
        <end position="263"/>
    </location>
</feature>
<dbReference type="InterPro" id="IPR048279">
    <property type="entry name" value="MdtK-like"/>
</dbReference>
<evidence type="ECO:0000256" key="8">
    <source>
        <dbReference type="ARBA" id="ARBA00023136"/>
    </source>
</evidence>
<dbReference type="CDD" id="cd13143">
    <property type="entry name" value="MATE_MepA_like"/>
    <property type="match status" value="1"/>
</dbReference>
<keyword evidence="9" id="KW-0046">Antibiotic resistance</keyword>
<dbReference type="NCBIfam" id="TIGR00797">
    <property type="entry name" value="matE"/>
    <property type="match status" value="1"/>
</dbReference>
<dbReference type="InterPro" id="IPR052031">
    <property type="entry name" value="Membrane_Transporter-Flippase"/>
</dbReference>
<dbReference type="PIRSF" id="PIRSF006603">
    <property type="entry name" value="DinF"/>
    <property type="match status" value="1"/>
</dbReference>
<dbReference type="PANTHER" id="PTHR43549:SF2">
    <property type="entry name" value="MULTIDRUG RESISTANCE PROTEIN NORM-RELATED"/>
    <property type="match status" value="1"/>
</dbReference>
<feature type="transmembrane region" description="Helical" evidence="10">
    <location>
        <begin position="100"/>
        <end position="123"/>
    </location>
</feature>
<proteinExistence type="inferred from homology"/>
<sequence length="473" mass="50586">MKGDENMQDKKMEVFESENLWASIFKMVVPALIAILVMLIYNMADMIFVGQTGETAQVAAVSVVGPVFNMIMAVAMLISGGGTVIISRDLGAKDTEHARMVSSLCIWSGIILGIMAGALIIAINNPLLKFLGATPDMEVYAKQYMLILAAGAPFLLVTNMLGQVLRAEGAVKEGLVGNLIGTMVNIVLDPIFILKLNMGVVGAAIATVIGNMVATIYYAYYMKEKAIVLNARPSNAMKKPLFIFSIMALGLPNAVGTLLSGFANSFANQLLSKYGSDAIAANAAAGRVNLIIVMILMGICMGAQPLMSYNYGAGHKKKLAGVIKRLIALTVSTGAVTAVLVIGMRSAVIALFLKDAAVASTAESILMILMISSPFLGFFYLGTNFLQATGKAMQATLISALQKGVLLIPSLFLLEYVFGFMGIRLAYVVADFGAIVISCIFMLVEWRKINVNGEYEVKTEKLNIKQVKLKKAI</sequence>
<dbReference type="InterPro" id="IPR002528">
    <property type="entry name" value="MATE_fam"/>
</dbReference>
<evidence type="ECO:0000313" key="11">
    <source>
        <dbReference type="EMBL" id="MBE5918943.1"/>
    </source>
</evidence>
<dbReference type="Proteomes" id="UP000766246">
    <property type="component" value="Unassembled WGS sequence"/>
</dbReference>
<accession>A0A927U9U6</accession>